<keyword evidence="4" id="KW-1185">Reference proteome</keyword>
<evidence type="ECO:0000256" key="1">
    <source>
        <dbReference type="ARBA" id="ARBA00005964"/>
    </source>
</evidence>
<dbReference type="Proteomes" id="UP001186944">
    <property type="component" value="Unassembled WGS sequence"/>
</dbReference>
<evidence type="ECO:0000313" key="4">
    <source>
        <dbReference type="Proteomes" id="UP001186944"/>
    </source>
</evidence>
<evidence type="ECO:0000313" key="3">
    <source>
        <dbReference type="EMBL" id="KAK3097680.1"/>
    </source>
</evidence>
<feature type="domain" description="Carboxylesterase type B" evidence="2">
    <location>
        <begin position="8"/>
        <end position="140"/>
    </location>
</feature>
<evidence type="ECO:0000259" key="2">
    <source>
        <dbReference type="Pfam" id="PF00135"/>
    </source>
</evidence>
<comment type="caution">
    <text evidence="3">The sequence shown here is derived from an EMBL/GenBank/DDBJ whole genome shotgun (WGS) entry which is preliminary data.</text>
</comment>
<dbReference type="SUPFAM" id="SSF53474">
    <property type="entry name" value="alpha/beta-Hydrolases"/>
    <property type="match status" value="2"/>
</dbReference>
<dbReference type="EMBL" id="VSWD01000007">
    <property type="protein sequence ID" value="KAK3097680.1"/>
    <property type="molecule type" value="Genomic_DNA"/>
</dbReference>
<dbReference type="AlphaFoldDB" id="A0AA89C769"/>
<protein>
    <recommendedName>
        <fullName evidence="2">Carboxylesterase type B domain-containing protein</fullName>
    </recommendedName>
</protein>
<dbReference type="InterPro" id="IPR029058">
    <property type="entry name" value="AB_hydrolase_fold"/>
</dbReference>
<sequence>MNDKYGVTSDVITDTISFVYTDWSDISLTPSNNTVFREIHDIVADTSFIVPTRLTARVHNQIQKSGSKTYLFRFSHRSSYSPAIPWIPGCSHGDEIPYVFGFPESMRKPYRYPELSNMPSTEMALSLAVMQFWTNFAKTGIACQLNIFKPVTSDSGASLPVMIWFYGGAYLIGQSDAYSGENLATYTGIVVVTVNYRIGPFGFLATDDDTAKGNYGLWDQHLASEMGSRKH</sequence>
<comment type="similarity">
    <text evidence="1">Belongs to the type-B carboxylesterase/lipase family.</text>
</comment>
<dbReference type="InterPro" id="IPR051093">
    <property type="entry name" value="Neuroligin/BSAL"/>
</dbReference>
<dbReference type="PANTHER" id="PTHR43903">
    <property type="entry name" value="NEUROLIGIN"/>
    <property type="match status" value="1"/>
</dbReference>
<accession>A0AA89C769</accession>
<name>A0AA89C769_PINIB</name>
<dbReference type="InterPro" id="IPR002018">
    <property type="entry name" value="CarbesteraseB"/>
</dbReference>
<feature type="domain" description="Carboxylesterase type B" evidence="2">
    <location>
        <begin position="145"/>
        <end position="223"/>
    </location>
</feature>
<proteinExistence type="inferred from homology"/>
<reference evidence="3" key="1">
    <citation type="submission" date="2019-08" db="EMBL/GenBank/DDBJ databases">
        <title>The improved chromosome-level genome for the pearl oyster Pinctada fucata martensii using PacBio sequencing and Hi-C.</title>
        <authorList>
            <person name="Zheng Z."/>
        </authorList>
    </citation>
    <scope>NUCLEOTIDE SEQUENCE</scope>
    <source>
        <strain evidence="3">ZZ-2019</strain>
        <tissue evidence="3">Adductor muscle</tissue>
    </source>
</reference>
<organism evidence="3 4">
    <name type="scientific">Pinctada imbricata</name>
    <name type="common">Atlantic pearl-oyster</name>
    <name type="synonym">Pinctada martensii</name>
    <dbReference type="NCBI Taxonomy" id="66713"/>
    <lineage>
        <taxon>Eukaryota</taxon>
        <taxon>Metazoa</taxon>
        <taxon>Spiralia</taxon>
        <taxon>Lophotrochozoa</taxon>
        <taxon>Mollusca</taxon>
        <taxon>Bivalvia</taxon>
        <taxon>Autobranchia</taxon>
        <taxon>Pteriomorphia</taxon>
        <taxon>Pterioida</taxon>
        <taxon>Pterioidea</taxon>
        <taxon>Pteriidae</taxon>
        <taxon>Pinctada</taxon>
    </lineage>
</organism>
<dbReference type="Gene3D" id="3.40.50.1820">
    <property type="entry name" value="alpha/beta hydrolase"/>
    <property type="match status" value="2"/>
</dbReference>
<dbReference type="Pfam" id="PF00135">
    <property type="entry name" value="COesterase"/>
    <property type="match status" value="2"/>
</dbReference>
<gene>
    <name evidence="3" type="ORF">FSP39_012042</name>
</gene>